<accession>A0ABT4M7H7</accession>
<evidence type="ECO:0000313" key="2">
    <source>
        <dbReference type="EMBL" id="MCZ4516899.1"/>
    </source>
</evidence>
<comment type="caution">
    <text evidence="2">The sequence shown here is derived from an EMBL/GenBank/DDBJ whole genome shotgun (WGS) entry which is preliminary data.</text>
</comment>
<dbReference type="RefSeq" id="WP_269601540.1">
    <property type="nucleotide sequence ID" value="NZ_JAPWIJ010000001.1"/>
</dbReference>
<evidence type="ECO:0000313" key="3">
    <source>
        <dbReference type="Proteomes" id="UP001081071"/>
    </source>
</evidence>
<dbReference type="SUPFAM" id="SSF52540">
    <property type="entry name" value="P-loop containing nucleoside triphosphate hydrolases"/>
    <property type="match status" value="1"/>
</dbReference>
<protein>
    <submittedName>
        <fullName evidence="2">ATP/GTP-binding protein</fullName>
    </submittedName>
</protein>
<evidence type="ECO:0000256" key="1">
    <source>
        <dbReference type="SAM" id="MobiDB-lite"/>
    </source>
</evidence>
<feature type="compositionally biased region" description="Basic residues" evidence="1">
    <location>
        <begin position="9"/>
        <end position="32"/>
    </location>
</feature>
<keyword evidence="3" id="KW-1185">Reference proteome</keyword>
<organism evidence="2 3">
    <name type="scientific">Rhodococcus ruber</name>
    <dbReference type="NCBI Taxonomy" id="1830"/>
    <lineage>
        <taxon>Bacteria</taxon>
        <taxon>Bacillati</taxon>
        <taxon>Actinomycetota</taxon>
        <taxon>Actinomycetes</taxon>
        <taxon>Mycobacteriales</taxon>
        <taxon>Nocardiaceae</taxon>
        <taxon>Rhodococcus</taxon>
    </lineage>
</organism>
<dbReference type="InterPro" id="IPR027417">
    <property type="entry name" value="P-loop_NTPase"/>
</dbReference>
<proteinExistence type="predicted"/>
<feature type="region of interest" description="Disordered" evidence="1">
    <location>
        <begin position="1"/>
        <end position="35"/>
    </location>
</feature>
<dbReference type="Gene3D" id="3.40.50.300">
    <property type="entry name" value="P-loop containing nucleotide triphosphate hydrolases"/>
    <property type="match status" value="2"/>
</dbReference>
<dbReference type="EMBL" id="JAPWIJ010000001">
    <property type="protein sequence ID" value="MCZ4516899.1"/>
    <property type="molecule type" value="Genomic_DNA"/>
</dbReference>
<name>A0ABT4M7H7_9NOCA</name>
<reference evidence="2" key="1">
    <citation type="submission" date="2022-12" db="EMBL/GenBank/DDBJ databases">
        <authorList>
            <person name="Krivoruchko A.V."/>
            <person name="Elkin A."/>
        </authorList>
    </citation>
    <scope>NUCLEOTIDE SEQUENCE</scope>
    <source>
        <strain evidence="2">IEGM 1391</strain>
    </source>
</reference>
<gene>
    <name evidence="2" type="ORF">O4220_00115</name>
</gene>
<dbReference type="Proteomes" id="UP001081071">
    <property type="component" value="Unassembled WGS sequence"/>
</dbReference>
<sequence length="504" mass="54483">MTSTDNKQDRRRGHAAKPRTARRFSLTRRSKRTGPDLAAQADAAATLAAAQSAGMITTRRHPPTRKKWLDRWGWYEIRVEGAWTTTRQGEALNLATMRRSVRHEGLLTGLNKISQSGVITDPYALYGSEIENINIAVIGDIGKAKSSLIKTAMCLRQLALPNRQVVVIDKKRQGNKGGEYSGIADAVGAGSIRFRTGTTGMRINLLDPAIATGVERTDGVAPAGQEALVGAVIEDTMGRPLVETEKAALGLALQVVNDRAARENREPILMELADELLGPSAGSGAAFGEQWAQESRRWGLNPGLALRELCLGDLKGLVDGATSPEVRAALDHPFVHFDVSALPNKGPALRVIMTVINTWLANVLASRSARHMQTLLLVEEGWHVADGSTGKVFRENMKLSRGLGLSTVSAFHHISDLPVDSPARALMKEAGIVFLYGQDRVEDAEETARMYHLPPGSTEIIMSLAKGHCLVKYGNADPILIEHVRSDLEIALTDTDEVIKGAAA</sequence>